<proteinExistence type="predicted"/>
<gene>
    <name evidence="1" type="ORF">Ccrd_012039</name>
</gene>
<organism evidence="1 2">
    <name type="scientific">Cynara cardunculus var. scolymus</name>
    <name type="common">Globe artichoke</name>
    <name type="synonym">Cynara scolymus</name>
    <dbReference type="NCBI Taxonomy" id="59895"/>
    <lineage>
        <taxon>Eukaryota</taxon>
        <taxon>Viridiplantae</taxon>
        <taxon>Streptophyta</taxon>
        <taxon>Embryophyta</taxon>
        <taxon>Tracheophyta</taxon>
        <taxon>Spermatophyta</taxon>
        <taxon>Magnoliopsida</taxon>
        <taxon>eudicotyledons</taxon>
        <taxon>Gunneridae</taxon>
        <taxon>Pentapetalae</taxon>
        <taxon>asterids</taxon>
        <taxon>campanulids</taxon>
        <taxon>Asterales</taxon>
        <taxon>Asteraceae</taxon>
        <taxon>Carduoideae</taxon>
        <taxon>Cardueae</taxon>
        <taxon>Carduinae</taxon>
        <taxon>Cynara</taxon>
    </lineage>
</organism>
<evidence type="ECO:0000313" key="2">
    <source>
        <dbReference type="Proteomes" id="UP000243975"/>
    </source>
</evidence>
<keyword evidence="2" id="KW-1185">Reference proteome</keyword>
<sequence>MYNFNYMWCKVIKKILVGALEEDHILAISILQVQIKLQLLKPQSRNY</sequence>
<name>A0A103YIC2_CYNCS</name>
<accession>A0A103YIC2</accession>
<dbReference type="Proteomes" id="UP000243975">
    <property type="component" value="Unassembled WGS sequence"/>
</dbReference>
<dbReference type="AlphaFoldDB" id="A0A103YIC2"/>
<dbReference type="Gramene" id="KVI09577">
    <property type="protein sequence ID" value="KVI09577"/>
    <property type="gene ID" value="Ccrd_012039"/>
</dbReference>
<dbReference type="EMBL" id="LEKV01001054">
    <property type="protein sequence ID" value="KVI09577.1"/>
    <property type="molecule type" value="Genomic_DNA"/>
</dbReference>
<evidence type="ECO:0000313" key="1">
    <source>
        <dbReference type="EMBL" id="KVI09577.1"/>
    </source>
</evidence>
<protein>
    <submittedName>
        <fullName evidence="1">Uncharacterized protein</fullName>
    </submittedName>
</protein>
<reference evidence="1 2" key="1">
    <citation type="journal article" date="2016" name="Sci. Rep.">
        <title>The genome sequence of the outbreeding globe artichoke constructed de novo incorporating a phase-aware low-pass sequencing strategy of F1 progeny.</title>
        <authorList>
            <person name="Scaglione D."/>
            <person name="Reyes-Chin-Wo S."/>
            <person name="Acquadro A."/>
            <person name="Froenicke L."/>
            <person name="Portis E."/>
            <person name="Beitel C."/>
            <person name="Tirone M."/>
            <person name="Mauro R."/>
            <person name="Lo Monaco A."/>
            <person name="Mauromicale G."/>
            <person name="Faccioli P."/>
            <person name="Cattivelli L."/>
            <person name="Rieseberg L."/>
            <person name="Michelmore R."/>
            <person name="Lanteri S."/>
        </authorList>
    </citation>
    <scope>NUCLEOTIDE SEQUENCE [LARGE SCALE GENOMIC DNA]</scope>
    <source>
        <strain evidence="1">2C</strain>
    </source>
</reference>
<comment type="caution">
    <text evidence="1">The sequence shown here is derived from an EMBL/GenBank/DDBJ whole genome shotgun (WGS) entry which is preliminary data.</text>
</comment>